<name>A0ABM7PHP7_9BACT</name>
<keyword evidence="2" id="KW-0479">Metal-binding</keyword>
<reference evidence="7 8" key="1">
    <citation type="submission" date="2021-02" db="EMBL/GenBank/DDBJ databases">
        <title>Complete genome of Desulfoluna sp. strain ASN36.</title>
        <authorList>
            <person name="Takahashi A."/>
            <person name="Kojima H."/>
            <person name="Fukui M."/>
        </authorList>
    </citation>
    <scope>NUCLEOTIDE SEQUENCE [LARGE SCALE GENOMIC DNA]</scope>
    <source>
        <strain evidence="7 8">ASN36</strain>
    </source>
</reference>
<keyword evidence="5" id="KW-0411">Iron-sulfur</keyword>
<proteinExistence type="inferred from homology"/>
<sequence>MQLITIDKDKCKKDGICIAECPFNILKENAGGVPEMIPGGDATCMRCGHCLAVCPSGALTLEGAAPAACEPVKKEWSMDAGAMEQLLKTRRSVRVYRDKPVSHEIAGRLMDMLRWAPTAKNLQPVHWTLVDDRTKIRTMAGMTIDWLRDSNMFPEMVSAWENDGEDMVLRGAPLLAIAHAHKDALNPQADCTIAMTTLELAASAMGIGGCWAGFFMGAAQQYGPLEAYLDLPEGHHVYAALMLGYPKFSYQRIPAREGEKVRWL</sequence>
<gene>
    <name evidence="7" type="ORF">DSLASN_22540</name>
</gene>
<comment type="similarity">
    <text evidence="1">Belongs to the nitroreductase family.</text>
</comment>
<evidence type="ECO:0000256" key="5">
    <source>
        <dbReference type="ARBA" id="ARBA00023014"/>
    </source>
</evidence>
<organism evidence="7 8">
    <name type="scientific">Desulfoluna limicola</name>
    <dbReference type="NCBI Taxonomy" id="2810562"/>
    <lineage>
        <taxon>Bacteria</taxon>
        <taxon>Pseudomonadati</taxon>
        <taxon>Thermodesulfobacteriota</taxon>
        <taxon>Desulfobacteria</taxon>
        <taxon>Desulfobacterales</taxon>
        <taxon>Desulfolunaceae</taxon>
        <taxon>Desulfoluna</taxon>
    </lineage>
</organism>
<dbReference type="InterPro" id="IPR029479">
    <property type="entry name" value="Nitroreductase"/>
</dbReference>
<dbReference type="Gene3D" id="3.30.70.20">
    <property type="match status" value="1"/>
</dbReference>
<evidence type="ECO:0000256" key="4">
    <source>
        <dbReference type="ARBA" id="ARBA00023004"/>
    </source>
</evidence>
<protein>
    <submittedName>
        <fullName evidence="7">Nitroreductase</fullName>
    </submittedName>
</protein>
<evidence type="ECO:0000259" key="6">
    <source>
        <dbReference type="PROSITE" id="PS51379"/>
    </source>
</evidence>
<dbReference type="RefSeq" id="WP_236892921.1">
    <property type="nucleotide sequence ID" value="NZ_AP024488.1"/>
</dbReference>
<dbReference type="InterPro" id="IPR017896">
    <property type="entry name" value="4Fe4S_Fe-S-bd"/>
</dbReference>
<dbReference type="InterPro" id="IPR000415">
    <property type="entry name" value="Nitroreductase-like"/>
</dbReference>
<keyword evidence="3" id="KW-0560">Oxidoreductase</keyword>
<evidence type="ECO:0000256" key="2">
    <source>
        <dbReference type="ARBA" id="ARBA00022723"/>
    </source>
</evidence>
<dbReference type="PANTHER" id="PTHR43673:SF10">
    <property type="entry name" value="NADH DEHYDROGENASE_NAD(P)H NITROREDUCTASE XCC3605-RELATED"/>
    <property type="match status" value="1"/>
</dbReference>
<dbReference type="PROSITE" id="PS00198">
    <property type="entry name" value="4FE4S_FER_1"/>
    <property type="match status" value="1"/>
</dbReference>
<dbReference type="EMBL" id="AP024488">
    <property type="protein sequence ID" value="BCS96622.1"/>
    <property type="molecule type" value="Genomic_DNA"/>
</dbReference>
<keyword evidence="8" id="KW-1185">Reference proteome</keyword>
<dbReference type="InterPro" id="IPR017900">
    <property type="entry name" value="4Fe4S_Fe_S_CS"/>
</dbReference>
<keyword evidence="4" id="KW-0408">Iron</keyword>
<dbReference type="Pfam" id="PF00881">
    <property type="entry name" value="Nitroreductase"/>
    <property type="match status" value="1"/>
</dbReference>
<dbReference type="CDD" id="cd02143">
    <property type="entry name" value="nitroreductase_FeS-like"/>
    <property type="match status" value="1"/>
</dbReference>
<feature type="domain" description="4Fe-4S ferredoxin-type" evidence="6">
    <location>
        <begin position="32"/>
        <end position="64"/>
    </location>
</feature>
<feature type="domain" description="4Fe-4S ferredoxin-type" evidence="6">
    <location>
        <begin position="2"/>
        <end position="31"/>
    </location>
</feature>
<dbReference type="SUPFAM" id="SSF54862">
    <property type="entry name" value="4Fe-4S ferredoxins"/>
    <property type="match status" value="1"/>
</dbReference>
<evidence type="ECO:0000313" key="7">
    <source>
        <dbReference type="EMBL" id="BCS96622.1"/>
    </source>
</evidence>
<dbReference type="PROSITE" id="PS51379">
    <property type="entry name" value="4FE4S_FER_2"/>
    <property type="match status" value="2"/>
</dbReference>
<evidence type="ECO:0000313" key="8">
    <source>
        <dbReference type="Proteomes" id="UP001320148"/>
    </source>
</evidence>
<evidence type="ECO:0000256" key="1">
    <source>
        <dbReference type="ARBA" id="ARBA00007118"/>
    </source>
</evidence>
<dbReference type="SUPFAM" id="SSF55469">
    <property type="entry name" value="FMN-dependent nitroreductase-like"/>
    <property type="match status" value="1"/>
</dbReference>
<dbReference type="Proteomes" id="UP001320148">
    <property type="component" value="Chromosome"/>
</dbReference>
<dbReference type="PANTHER" id="PTHR43673">
    <property type="entry name" value="NAD(P)H NITROREDUCTASE YDGI-RELATED"/>
    <property type="match status" value="1"/>
</dbReference>
<dbReference type="Gene3D" id="3.40.109.10">
    <property type="entry name" value="NADH Oxidase"/>
    <property type="match status" value="1"/>
</dbReference>
<evidence type="ECO:0000256" key="3">
    <source>
        <dbReference type="ARBA" id="ARBA00023002"/>
    </source>
</evidence>
<dbReference type="Pfam" id="PF13237">
    <property type="entry name" value="Fer4_10"/>
    <property type="match status" value="1"/>
</dbReference>
<accession>A0ABM7PHP7</accession>